<protein>
    <submittedName>
        <fullName evidence="1">Uncharacterized protein</fullName>
    </submittedName>
</protein>
<dbReference type="AlphaFoldDB" id="A0AAD0HPA1"/>
<evidence type="ECO:0000313" key="1">
    <source>
        <dbReference type="EMBL" id="AVM24905.1"/>
    </source>
</evidence>
<evidence type="ECO:0000313" key="2">
    <source>
        <dbReference type="Proteomes" id="UP000264960"/>
    </source>
</evidence>
<dbReference type="Proteomes" id="UP000264960">
    <property type="component" value="Chromosome"/>
</dbReference>
<dbReference type="EMBL" id="CP027116">
    <property type="protein sequence ID" value="AVM24905.1"/>
    <property type="molecule type" value="Genomic_DNA"/>
</dbReference>
<name>A0AAD0HPA1_BACPU</name>
<dbReference type="RefSeq" id="WP_117731245.1">
    <property type="nucleotide sequence ID" value="NZ_CP027116.1"/>
</dbReference>
<gene>
    <name evidence="1" type="ORF">C5695_14020</name>
</gene>
<sequence>MYLNLSYRSIFDQLAEALTKKTLIVTSAKTRRIGKTAALVHLATIKELPIVVMDLLLDSYTRKYPSLKIIGETAAERSTHLSTVLVDEGVQEKTITILRDKGVTVSGFLLDRSTLKAGEKYVPYEERRKIEHGIEYTKELGILKLMTKEEAENLEPQTFEDPPLLQITLKDINSIPEVIHKGESLKERANIDFNWESSGPDEFGSTYINLQTADITSKYPAVNRTQYKRGKALNELPTKDDLVWDKERGVYILQKKK</sequence>
<proteinExistence type="predicted"/>
<reference evidence="1 2" key="1">
    <citation type="submission" date="2018-02" db="EMBL/GenBank/DDBJ databases">
        <title>The complete genome of two Bacillus pumilus strains from Cuatro Cienegas, Coahuila, Mexico.</title>
        <authorList>
            <person name="Zarza E."/>
            <person name="Alcaraz L.D."/>
            <person name="Aguilar-Salinas B."/>
            <person name="Islas A."/>
            <person name="Olmedo-Alvarez G."/>
        </authorList>
    </citation>
    <scope>NUCLEOTIDE SEQUENCE [LARGE SCALE GENOMIC DNA]</scope>
    <source>
        <strain evidence="1 2">145</strain>
    </source>
</reference>
<organism evidence="1 2">
    <name type="scientific">Bacillus pumilus</name>
    <name type="common">Bacillus mesentericus</name>
    <dbReference type="NCBI Taxonomy" id="1408"/>
    <lineage>
        <taxon>Bacteria</taxon>
        <taxon>Bacillati</taxon>
        <taxon>Bacillota</taxon>
        <taxon>Bacilli</taxon>
        <taxon>Bacillales</taxon>
        <taxon>Bacillaceae</taxon>
        <taxon>Bacillus</taxon>
    </lineage>
</organism>
<accession>A0AAD0HPA1</accession>